<proteinExistence type="predicted"/>
<dbReference type="EMBL" id="FNGL01000016">
    <property type="protein sequence ID" value="SDL28543.1"/>
    <property type="molecule type" value="Genomic_DNA"/>
</dbReference>
<keyword evidence="7" id="KW-1185">Reference proteome</keyword>
<dbReference type="PANTHER" id="PTHR43284:SF1">
    <property type="entry name" value="ASPARAGINE SYNTHETASE"/>
    <property type="match status" value="1"/>
</dbReference>
<evidence type="ECO:0000256" key="1">
    <source>
        <dbReference type="ARBA" id="ARBA00005187"/>
    </source>
</evidence>
<reference evidence="6 7" key="1">
    <citation type="submission" date="2016-10" db="EMBL/GenBank/DDBJ databases">
        <authorList>
            <person name="Varghese N."/>
            <person name="Submissions S."/>
        </authorList>
    </citation>
    <scope>NUCLEOTIDE SEQUENCE [LARGE SCALE GENOMIC DNA]</scope>
    <source>
        <strain evidence="6 7">NLAE-zl-C224</strain>
    </source>
</reference>
<dbReference type="RefSeq" id="WP_089866854.1">
    <property type="nucleotide sequence ID" value="NZ_FNGL01000016.1"/>
</dbReference>
<evidence type="ECO:0000256" key="2">
    <source>
        <dbReference type="ARBA" id="ARBA00012737"/>
    </source>
</evidence>
<dbReference type="SUPFAM" id="SSF52402">
    <property type="entry name" value="Adenine nucleotide alpha hydrolases-like"/>
    <property type="match status" value="1"/>
</dbReference>
<name>A0ABY0QMQ9_CLOCO</name>
<keyword evidence="3" id="KW-0061">Asparagine biosynthesis</keyword>
<evidence type="ECO:0000313" key="6">
    <source>
        <dbReference type="EMBL" id="SDL28543.1"/>
    </source>
</evidence>
<organism evidence="6 7">
    <name type="scientific">Clostridium cochlearium</name>
    <dbReference type="NCBI Taxonomy" id="1494"/>
    <lineage>
        <taxon>Bacteria</taxon>
        <taxon>Bacillati</taxon>
        <taxon>Bacillota</taxon>
        <taxon>Clostridia</taxon>
        <taxon>Eubacteriales</taxon>
        <taxon>Clostridiaceae</taxon>
        <taxon>Clostridium</taxon>
    </lineage>
</organism>
<evidence type="ECO:0000259" key="5">
    <source>
        <dbReference type="Pfam" id="PF13537"/>
    </source>
</evidence>
<dbReference type="PANTHER" id="PTHR43284">
    <property type="entry name" value="ASPARAGINE SYNTHETASE (GLUTAMINE-HYDROLYZING)"/>
    <property type="match status" value="1"/>
</dbReference>
<feature type="domain" description="Glutamine amidotransferase type-2" evidence="5">
    <location>
        <begin position="45"/>
        <end position="142"/>
    </location>
</feature>
<dbReference type="Gene3D" id="3.60.20.10">
    <property type="entry name" value="Glutamine Phosphoribosylpyrophosphate, subunit 1, domain 1"/>
    <property type="match status" value="1"/>
</dbReference>
<dbReference type="SUPFAM" id="SSF56235">
    <property type="entry name" value="N-terminal nucleophile aminohydrolases (Ntn hydrolases)"/>
    <property type="match status" value="1"/>
</dbReference>
<gene>
    <name evidence="6" type="ORF">SAMN05216497_11635</name>
</gene>
<evidence type="ECO:0000313" key="7">
    <source>
        <dbReference type="Proteomes" id="UP000198811"/>
    </source>
</evidence>
<dbReference type="InterPro" id="IPR017932">
    <property type="entry name" value="GATase_2_dom"/>
</dbReference>
<sequence length="528" mass="61985">MNRWLVIKNNNPIMEQNLESFSNNKVIIKDNFKLYYKLDGRFSKDQIFCEDQNYLIVVDGVILNLSELMKKYNTNNIKMTVIEMYKKNGEEFFNELRGPFCGFFYDSVKNKIICFPNQTGDAPIFSYEDENIWLVASDFNYIVSFLKENSINYIFNEIAAKYMLTFGYMIDDSTFIKEIKRITAGKYLINDGNKLIEKTYHMFKNKSIDVSFDEAIELIDKAFRKAIKRCFEKDLEYGYQYHLVDMSAGLDSRMTNWVAKDMGYSKIFNISYGQFNSDEHKIACLVSNLLNNELIHKKLDDTAFIYEIDEIIKYNYGLALFCGITGGKQLLESLNYNKFGLEHTGQLGDVIIGSFSKVLNHEKPNINSYRYSELLSINFENNIVENYDNQELYNLYSRGFLGALSTHIIRRNYTYTVSPFLDVDFLSLCLSIPLKYRVNHKLYWAWVDKKYPNAGKIPSTRKRQNVNLYEKVKSLPGRTVKKAQRESLKVLSKLHIVNHAFSPNNMNPFEYWYDTDSNLRNFISEYYE</sequence>
<evidence type="ECO:0000256" key="3">
    <source>
        <dbReference type="ARBA" id="ARBA00022888"/>
    </source>
</evidence>
<dbReference type="InterPro" id="IPR014729">
    <property type="entry name" value="Rossmann-like_a/b/a_fold"/>
</dbReference>
<evidence type="ECO:0000256" key="4">
    <source>
        <dbReference type="ARBA" id="ARBA00048741"/>
    </source>
</evidence>
<dbReference type="Pfam" id="PF13537">
    <property type="entry name" value="GATase_7"/>
    <property type="match status" value="1"/>
</dbReference>
<accession>A0ABY0QMQ9</accession>
<dbReference type="Gene3D" id="3.40.50.620">
    <property type="entry name" value="HUPs"/>
    <property type="match status" value="1"/>
</dbReference>
<dbReference type="Proteomes" id="UP000198811">
    <property type="component" value="Unassembled WGS sequence"/>
</dbReference>
<dbReference type="InterPro" id="IPR051786">
    <property type="entry name" value="ASN_synthetase/amidase"/>
</dbReference>
<comment type="catalytic activity">
    <reaction evidence="4">
        <text>L-aspartate + L-glutamine + ATP + H2O = L-asparagine + L-glutamate + AMP + diphosphate + H(+)</text>
        <dbReference type="Rhea" id="RHEA:12228"/>
        <dbReference type="ChEBI" id="CHEBI:15377"/>
        <dbReference type="ChEBI" id="CHEBI:15378"/>
        <dbReference type="ChEBI" id="CHEBI:29985"/>
        <dbReference type="ChEBI" id="CHEBI:29991"/>
        <dbReference type="ChEBI" id="CHEBI:30616"/>
        <dbReference type="ChEBI" id="CHEBI:33019"/>
        <dbReference type="ChEBI" id="CHEBI:58048"/>
        <dbReference type="ChEBI" id="CHEBI:58359"/>
        <dbReference type="ChEBI" id="CHEBI:456215"/>
        <dbReference type="EC" id="6.3.5.4"/>
    </reaction>
</comment>
<protein>
    <recommendedName>
        <fullName evidence="2">asparagine synthase (glutamine-hydrolyzing)</fullName>
        <ecNumber evidence="2">6.3.5.4</ecNumber>
    </recommendedName>
</protein>
<comment type="pathway">
    <text evidence="1">Amino-acid biosynthesis; L-asparagine biosynthesis; L-asparagine from L-aspartate (L-Gln route): step 1/1.</text>
</comment>
<dbReference type="EC" id="6.3.5.4" evidence="2"/>
<comment type="caution">
    <text evidence="6">The sequence shown here is derived from an EMBL/GenBank/DDBJ whole genome shotgun (WGS) entry which is preliminary data.</text>
</comment>
<dbReference type="InterPro" id="IPR029055">
    <property type="entry name" value="Ntn_hydrolases_N"/>
</dbReference>
<keyword evidence="3" id="KW-0028">Amino-acid biosynthesis</keyword>